<sequence length="703" mass="75883">MSLKAHPLLRDWLRRDGDRLQIRTGKVDIGQRISSALVQIVRDELHLPSDRIALAPVTTADSPDEGITSGSNSVEQSGHAIRCAAATLRRALIAAAVDRSGGDPEDWTLDDGLLRRPGSNDPLDLLDLMDSIDADLAVDPKVAKLTARDTAPSAPMLGLAEMVRGTFTFVHDLDAPGMLHARVIRPPHAHARLRSIPEDEISALDDKGLRLVRDGSFLAVAGPREWPVIRAAERLARACDWDAPDFPNIDVFEKLTRDNASTRLPVDKGQPLEEPVPDPPDAPDYTARFEKPYLMHAALGPSAAMAVWDGETLDIKTHSQGIYPLRISISDSFGLSEDKVVLTHVPGSGCYGHNGADDAAFEAALVARAIPDTPILLKWTRAEEHGWEPFAPAMAVEVAATLEQGRVASWSAEAFSDTHRGRPRPGPNRVGPSRLVSNRHLADPIPAQPGTPNMNREGGMHRNLDPIYTFAERRLVKNLVTGLPHRTSALRCLGAVANVFALESSMDDLAIAAGEDPIAYRLAQLDDPRAIAVLETLRDRIADLSATAEGQGRGIAYAQYKNAMTRVGLCIDVTVTDLAEVKLDRAVMVADAGRVVDLAGLIAQLEGGVIQGASWALCEEVQWDRDGVTSLDWDSYPVLRFDNLPTMDVHVLDQPTERPLGAGEASPGPTVAAIANAVHDAMGMRLRRLPFTADAIMQAAANA</sequence>
<dbReference type="SUPFAM" id="SSF56003">
    <property type="entry name" value="Molybdenum cofactor-binding domain"/>
    <property type="match status" value="2"/>
</dbReference>
<dbReference type="InterPro" id="IPR037165">
    <property type="entry name" value="AldOxase/xan_DH_Mopterin-bd_sf"/>
</dbReference>
<dbReference type="Gene3D" id="3.90.1170.50">
    <property type="entry name" value="Aldehyde oxidase/xanthine dehydrogenase, a/b hammerhead"/>
    <property type="match status" value="1"/>
</dbReference>
<dbReference type="PANTHER" id="PTHR47495:SF1">
    <property type="entry name" value="BLL3820 PROTEIN"/>
    <property type="match status" value="1"/>
</dbReference>
<dbReference type="SMART" id="SM01008">
    <property type="entry name" value="Ald_Xan_dh_C"/>
    <property type="match status" value="1"/>
</dbReference>
<organism evidence="3 4">
    <name type="scientific">Thalassococcus profundi</name>
    <dbReference type="NCBI Taxonomy" id="2282382"/>
    <lineage>
        <taxon>Bacteria</taxon>
        <taxon>Pseudomonadati</taxon>
        <taxon>Pseudomonadota</taxon>
        <taxon>Alphaproteobacteria</taxon>
        <taxon>Rhodobacterales</taxon>
        <taxon>Roseobacteraceae</taxon>
        <taxon>Thalassococcus</taxon>
    </lineage>
</organism>
<evidence type="ECO:0000313" key="4">
    <source>
        <dbReference type="Proteomes" id="UP000253977"/>
    </source>
</evidence>
<dbReference type="Gene3D" id="3.30.365.10">
    <property type="entry name" value="Aldehyde oxidase/xanthine dehydrogenase, molybdopterin binding domain"/>
    <property type="match status" value="4"/>
</dbReference>
<reference evidence="3 4" key="1">
    <citation type="submission" date="2018-07" db="EMBL/GenBank/DDBJ databases">
        <title>Thalassococcus profundi sp. nov., a marine bacterium isolated from deep seawater of Okinawa Trough.</title>
        <authorList>
            <person name="Yu M."/>
        </authorList>
    </citation>
    <scope>NUCLEOTIDE SEQUENCE [LARGE SCALE GENOMIC DNA]</scope>
    <source>
        <strain evidence="3 4">WRAS1</strain>
    </source>
</reference>
<evidence type="ECO:0000313" key="3">
    <source>
        <dbReference type="EMBL" id="RDD68039.1"/>
    </source>
</evidence>
<name>A0A369TRX6_9RHOB</name>
<dbReference type="RefSeq" id="WP_114509018.1">
    <property type="nucleotide sequence ID" value="NZ_QPMK01000001.1"/>
</dbReference>
<feature type="domain" description="Aldehyde oxidase/xanthine dehydrogenase a/b hammerhead" evidence="2">
    <location>
        <begin position="164"/>
        <end position="245"/>
    </location>
</feature>
<dbReference type="InterPro" id="IPR046867">
    <property type="entry name" value="AldOxase/xan_DH_MoCoBD2"/>
</dbReference>
<evidence type="ECO:0000256" key="1">
    <source>
        <dbReference type="SAM" id="MobiDB-lite"/>
    </source>
</evidence>
<proteinExistence type="predicted"/>
<comment type="caution">
    <text evidence="3">The sequence shown here is derived from an EMBL/GenBank/DDBJ whole genome shotgun (WGS) entry which is preliminary data.</text>
</comment>
<keyword evidence="4" id="KW-1185">Reference proteome</keyword>
<dbReference type="Pfam" id="PF20256">
    <property type="entry name" value="MoCoBD_2"/>
    <property type="match status" value="2"/>
</dbReference>
<protein>
    <submittedName>
        <fullName evidence="3">Xanthine dehydrogenase family protein molybdopterin-binding subunit</fullName>
    </submittedName>
</protein>
<dbReference type="InterPro" id="IPR000674">
    <property type="entry name" value="Ald_Oxase/Xan_DH_a/b"/>
</dbReference>
<evidence type="ECO:0000259" key="2">
    <source>
        <dbReference type="SMART" id="SM01008"/>
    </source>
</evidence>
<feature type="region of interest" description="Disordered" evidence="1">
    <location>
        <begin position="413"/>
        <end position="458"/>
    </location>
</feature>
<dbReference type="AlphaFoldDB" id="A0A369TRX6"/>
<gene>
    <name evidence="3" type="ORF">DU478_00770</name>
</gene>
<accession>A0A369TRX6</accession>
<dbReference type="Proteomes" id="UP000253977">
    <property type="component" value="Unassembled WGS sequence"/>
</dbReference>
<dbReference type="PANTHER" id="PTHR47495">
    <property type="entry name" value="ALDEHYDE DEHYDROGENASE"/>
    <property type="match status" value="1"/>
</dbReference>
<dbReference type="GO" id="GO:0016491">
    <property type="term" value="F:oxidoreductase activity"/>
    <property type="evidence" value="ECO:0007669"/>
    <property type="project" value="InterPro"/>
</dbReference>
<dbReference type="EMBL" id="QPMK01000001">
    <property type="protein sequence ID" value="RDD68039.1"/>
    <property type="molecule type" value="Genomic_DNA"/>
</dbReference>
<dbReference type="InterPro" id="IPR052516">
    <property type="entry name" value="N-heterocyclic_Hydroxylase"/>
</dbReference>
<dbReference type="OrthoDB" id="9767994at2"/>